<dbReference type="GO" id="GO:0055085">
    <property type="term" value="P:transmembrane transport"/>
    <property type="evidence" value="ECO:0007669"/>
    <property type="project" value="TreeGrafter"/>
</dbReference>
<comment type="subcellular location">
    <subcellularLocation>
        <location evidence="1">Membrane</location>
        <topology evidence="1">Multi-pass membrane protein</topology>
    </subcellularLocation>
</comment>
<evidence type="ECO:0000256" key="1">
    <source>
        <dbReference type="ARBA" id="ARBA00004141"/>
    </source>
</evidence>
<dbReference type="GO" id="GO:0016020">
    <property type="term" value="C:membrane"/>
    <property type="evidence" value="ECO:0007669"/>
    <property type="project" value="UniProtKB-SubCell"/>
</dbReference>
<reference evidence="8" key="1">
    <citation type="submission" date="2015-03" db="EMBL/GenBank/DDBJ databases">
        <title>Draft genome sequence of Mizugakiibacter sediminis skMP5.</title>
        <authorList>
            <person name="Watanabe T."/>
            <person name="Kojima H."/>
            <person name="Fukui M."/>
        </authorList>
    </citation>
    <scope>NUCLEOTIDE SEQUENCE</scope>
    <source>
        <strain evidence="8">SkMP5</strain>
    </source>
</reference>
<feature type="transmembrane region" description="Helical" evidence="7">
    <location>
        <begin position="212"/>
        <end position="233"/>
    </location>
</feature>
<dbReference type="PANTHER" id="PTHR21716:SF64">
    <property type="entry name" value="AI-2 TRANSPORT PROTEIN TQSA"/>
    <property type="match status" value="1"/>
</dbReference>
<evidence type="ECO:0000256" key="2">
    <source>
        <dbReference type="ARBA" id="ARBA00009773"/>
    </source>
</evidence>
<accession>A0A0K8QNM3</accession>
<feature type="transmembrane region" description="Helical" evidence="7">
    <location>
        <begin position="239"/>
        <end position="264"/>
    </location>
</feature>
<feature type="transmembrane region" description="Helical" evidence="7">
    <location>
        <begin position="151"/>
        <end position="171"/>
    </location>
</feature>
<keyword evidence="4 7" id="KW-1133">Transmembrane helix</keyword>
<dbReference type="EMBL" id="DF952418">
    <property type="protein sequence ID" value="GAN45882.1"/>
    <property type="molecule type" value="Genomic_DNA"/>
</dbReference>
<keyword evidence="10" id="KW-1185">Reference proteome</keyword>
<reference evidence="9" key="2">
    <citation type="submission" date="2015-08" db="EMBL/GenBank/DDBJ databases">
        <title>Complete DNA Sequence of Pseudomonas syringae pv. actinidiae, the Causal Agent of Kiwifruit Canker Disease.</title>
        <authorList>
            <person name="Rikkerink E.H.A."/>
            <person name="Fineran P.C."/>
        </authorList>
    </citation>
    <scope>NUCLEOTIDE SEQUENCE</scope>
    <source>
        <strain evidence="9">SkMP5</strain>
    </source>
</reference>
<sequence>MRTRTAGSWQWPIAALAAGWLLYLLAPVLTPFVLAAMFAYFCDPLVDRMERLRMSRTFAVSLVFVAMVMALVLALLWLVPFVERQLTSFLGQLPAWYAWFQLHAAPWLQEHLGVSTTVFDPQQLVAALQAHLKEAGGAAANVIAKVSKSGLALVLWLTHVVVVPVAGFYLLRDWDLLVARVHELLPRRIEPVVARLARESDEVLGAFLRGQLAVMVVLGTLYALGLWAVGIGIGPLIGMIAGLISFVPYLGAIVGVSMGVIAALVQYQDWLHVALVLGVFGIGQTLEGYVLVPKLVGEKIGLHPVVVIFAILAGGQLFGFLGVLLALPAAAVIKVVLRYLHERYRDSALYAERRPHAAPGDVGLAVGARPASNAPAAEAMRAAADTRDPPSAPDC</sequence>
<dbReference type="AlphaFoldDB" id="A0A0K8QNM3"/>
<protein>
    <submittedName>
        <fullName evidence="8">Membrane protein</fullName>
    </submittedName>
    <submittedName>
        <fullName evidence="9">Putative permease</fullName>
    </submittedName>
</protein>
<feature type="transmembrane region" description="Helical" evidence="7">
    <location>
        <begin position="58"/>
        <end position="79"/>
    </location>
</feature>
<organism evidence="9">
    <name type="scientific">Mizugakiibacter sediminis</name>
    <dbReference type="NCBI Taxonomy" id="1475481"/>
    <lineage>
        <taxon>Bacteria</taxon>
        <taxon>Pseudomonadati</taxon>
        <taxon>Pseudomonadota</taxon>
        <taxon>Gammaproteobacteria</taxon>
        <taxon>Lysobacterales</taxon>
        <taxon>Rhodanobacteraceae</taxon>
        <taxon>Mizugakiibacter</taxon>
    </lineage>
</organism>
<evidence type="ECO:0000256" key="5">
    <source>
        <dbReference type="ARBA" id="ARBA00023136"/>
    </source>
</evidence>
<feature type="region of interest" description="Disordered" evidence="6">
    <location>
        <begin position="376"/>
        <end position="395"/>
    </location>
</feature>
<feature type="transmembrane region" description="Helical" evidence="7">
    <location>
        <begin position="271"/>
        <end position="292"/>
    </location>
</feature>
<evidence type="ECO:0000256" key="3">
    <source>
        <dbReference type="ARBA" id="ARBA00022692"/>
    </source>
</evidence>
<dbReference type="HOGENOM" id="CLU_031275_8_0_6"/>
<name>A0A0K8QNM3_9GAMM</name>
<proteinExistence type="inferred from homology"/>
<dbReference type="PANTHER" id="PTHR21716">
    <property type="entry name" value="TRANSMEMBRANE PROTEIN"/>
    <property type="match status" value="1"/>
</dbReference>
<feature type="transmembrane region" description="Helical" evidence="7">
    <location>
        <begin position="20"/>
        <end position="46"/>
    </location>
</feature>
<dbReference type="RefSeq" id="WP_082306582.1">
    <property type="nucleotide sequence ID" value="NZ_DF970209.1"/>
</dbReference>
<dbReference type="Proteomes" id="UP000253740">
    <property type="component" value="Unassembled WGS sequence"/>
</dbReference>
<keyword evidence="3 7" id="KW-0812">Transmembrane</keyword>
<evidence type="ECO:0000313" key="9">
    <source>
        <dbReference type="EMBL" id="GAP66484.1"/>
    </source>
</evidence>
<evidence type="ECO:0000313" key="8">
    <source>
        <dbReference type="EMBL" id="GAN45882.1"/>
    </source>
</evidence>
<dbReference type="InterPro" id="IPR002549">
    <property type="entry name" value="AI-2E-like"/>
</dbReference>
<evidence type="ECO:0000256" key="4">
    <source>
        <dbReference type="ARBA" id="ARBA00022989"/>
    </source>
</evidence>
<keyword evidence="5 7" id="KW-0472">Membrane</keyword>
<gene>
    <name evidence="8" type="ORF">MBSD_2459</name>
    <name evidence="9" type="ORF">MBSD_n1792</name>
</gene>
<evidence type="ECO:0000256" key="6">
    <source>
        <dbReference type="SAM" id="MobiDB-lite"/>
    </source>
</evidence>
<dbReference type="Pfam" id="PF01594">
    <property type="entry name" value="AI-2E_transport"/>
    <property type="match status" value="1"/>
</dbReference>
<feature type="transmembrane region" description="Helical" evidence="7">
    <location>
        <begin position="304"/>
        <end position="337"/>
    </location>
</feature>
<dbReference type="STRING" id="1475481.GCA_000953855_01827"/>
<evidence type="ECO:0000313" key="10">
    <source>
        <dbReference type="Proteomes" id="UP000253740"/>
    </source>
</evidence>
<evidence type="ECO:0000256" key="7">
    <source>
        <dbReference type="SAM" id="Phobius"/>
    </source>
</evidence>
<comment type="similarity">
    <text evidence="2">Belongs to the autoinducer-2 exporter (AI-2E) (TC 2.A.86) family.</text>
</comment>
<dbReference type="OrthoDB" id="5792512at2"/>
<dbReference type="EMBL" id="DF970209">
    <property type="protein sequence ID" value="GAP66484.1"/>
    <property type="molecule type" value="Genomic_DNA"/>
</dbReference>